<proteinExistence type="predicted"/>
<comment type="caution">
    <text evidence="1">The sequence shown here is derived from an EMBL/GenBank/DDBJ whole genome shotgun (WGS) entry which is preliminary data.</text>
</comment>
<dbReference type="Proteomes" id="UP001159363">
    <property type="component" value="Chromosome 9"/>
</dbReference>
<protein>
    <submittedName>
        <fullName evidence="1">Uncharacterized protein</fullName>
    </submittedName>
</protein>
<evidence type="ECO:0000313" key="2">
    <source>
        <dbReference type="Proteomes" id="UP001159363"/>
    </source>
</evidence>
<accession>A0ABQ9GRX0</accession>
<organism evidence="1 2">
    <name type="scientific">Dryococelus australis</name>
    <dbReference type="NCBI Taxonomy" id="614101"/>
    <lineage>
        <taxon>Eukaryota</taxon>
        <taxon>Metazoa</taxon>
        <taxon>Ecdysozoa</taxon>
        <taxon>Arthropoda</taxon>
        <taxon>Hexapoda</taxon>
        <taxon>Insecta</taxon>
        <taxon>Pterygota</taxon>
        <taxon>Neoptera</taxon>
        <taxon>Polyneoptera</taxon>
        <taxon>Phasmatodea</taxon>
        <taxon>Verophasmatodea</taxon>
        <taxon>Anareolatae</taxon>
        <taxon>Phasmatidae</taxon>
        <taxon>Eurycanthinae</taxon>
        <taxon>Dryococelus</taxon>
    </lineage>
</organism>
<reference evidence="1 2" key="1">
    <citation type="submission" date="2023-02" db="EMBL/GenBank/DDBJ databases">
        <title>LHISI_Scaffold_Assembly.</title>
        <authorList>
            <person name="Stuart O.P."/>
            <person name="Cleave R."/>
            <person name="Magrath M.J.L."/>
            <person name="Mikheyev A.S."/>
        </authorList>
    </citation>
    <scope>NUCLEOTIDE SEQUENCE [LARGE SCALE GENOMIC DNA]</scope>
    <source>
        <strain evidence="1">Daus_M_001</strain>
        <tissue evidence="1">Leg muscle</tissue>
    </source>
</reference>
<gene>
    <name evidence="1" type="ORF">PR048_025629</name>
</gene>
<dbReference type="EMBL" id="JARBHB010000010">
    <property type="protein sequence ID" value="KAJ8874763.1"/>
    <property type="molecule type" value="Genomic_DNA"/>
</dbReference>
<sequence length="100" mass="11550">MYIWPRHLLGRLCLRKHEFKNITVSILSDLCSYIIVGHDNFKRPSSLQRLASLDICNVDAADRALLFTHLSPNYSQFIDSEIQNLLKEGIIEKDVSPWHA</sequence>
<keyword evidence="2" id="KW-1185">Reference proteome</keyword>
<evidence type="ECO:0000313" key="1">
    <source>
        <dbReference type="EMBL" id="KAJ8874763.1"/>
    </source>
</evidence>
<name>A0ABQ9GRX0_9NEOP</name>